<evidence type="ECO:0000256" key="6">
    <source>
        <dbReference type="ARBA" id="ARBA00022676"/>
    </source>
</evidence>
<comment type="caution">
    <text evidence="12">The sequence shown here is derived from an EMBL/GenBank/DDBJ whole genome shotgun (WGS) entry which is preliminary data.</text>
</comment>
<dbReference type="EMBL" id="PKMF04000790">
    <property type="protein sequence ID" value="KAK7819282.1"/>
    <property type="molecule type" value="Genomic_DNA"/>
</dbReference>
<organism evidence="12 13">
    <name type="scientific">Quercus suber</name>
    <name type="common">Cork oak</name>
    <dbReference type="NCBI Taxonomy" id="58331"/>
    <lineage>
        <taxon>Eukaryota</taxon>
        <taxon>Viridiplantae</taxon>
        <taxon>Streptophyta</taxon>
        <taxon>Embryophyta</taxon>
        <taxon>Tracheophyta</taxon>
        <taxon>Spermatophyta</taxon>
        <taxon>Magnoliopsida</taxon>
        <taxon>eudicotyledons</taxon>
        <taxon>Gunneridae</taxon>
        <taxon>Pentapetalae</taxon>
        <taxon>rosids</taxon>
        <taxon>fabids</taxon>
        <taxon>Fagales</taxon>
        <taxon>Fagaceae</taxon>
        <taxon>Quercus</taxon>
    </lineage>
</organism>
<keyword evidence="8" id="KW-0119">Carbohydrate metabolism</keyword>
<evidence type="ECO:0000256" key="3">
    <source>
        <dbReference type="ARBA" id="ARBA00005684"/>
    </source>
</evidence>
<feature type="compositionally biased region" description="Low complexity" evidence="11">
    <location>
        <begin position="1"/>
        <end position="28"/>
    </location>
</feature>
<keyword evidence="13" id="KW-1185">Reference proteome</keyword>
<comment type="subcellular location">
    <subcellularLocation>
        <location evidence="2">Cytoplasm</location>
    </subcellularLocation>
</comment>
<evidence type="ECO:0000313" key="13">
    <source>
        <dbReference type="Proteomes" id="UP000237347"/>
    </source>
</evidence>
<dbReference type="PANTHER" id="PTHR32518:SF3">
    <property type="entry name" value="4-ALPHA-GLUCANOTRANSFERASE"/>
    <property type="match status" value="1"/>
</dbReference>
<sequence>MSSAKSSPSKPSFNQSNSSSRPSALVAAPAPPPTPAPTPPIVAPAPTPTPSPPIALHQLLHQPLHHQELQLQVKHYHSPHTMAKYFTAYRIDHILGFFRIWEFPQHSMTGLEELEREGIWDFDRLSRPYIRQELLQ</sequence>
<accession>A0AAW0IY27</accession>
<dbReference type="GO" id="GO:0005975">
    <property type="term" value="P:carbohydrate metabolic process"/>
    <property type="evidence" value="ECO:0007669"/>
    <property type="project" value="InterPro"/>
</dbReference>
<dbReference type="Proteomes" id="UP000237347">
    <property type="component" value="Unassembled WGS sequence"/>
</dbReference>
<evidence type="ECO:0000256" key="10">
    <source>
        <dbReference type="ARBA" id="ARBA00031501"/>
    </source>
</evidence>
<evidence type="ECO:0000256" key="8">
    <source>
        <dbReference type="ARBA" id="ARBA00023277"/>
    </source>
</evidence>
<evidence type="ECO:0000256" key="11">
    <source>
        <dbReference type="SAM" id="MobiDB-lite"/>
    </source>
</evidence>
<feature type="non-terminal residue" evidence="12">
    <location>
        <position position="136"/>
    </location>
</feature>
<dbReference type="SUPFAM" id="SSF51445">
    <property type="entry name" value="(Trans)glycosidases"/>
    <property type="match status" value="1"/>
</dbReference>
<dbReference type="AlphaFoldDB" id="A0AAW0IY27"/>
<evidence type="ECO:0000256" key="7">
    <source>
        <dbReference type="ARBA" id="ARBA00022679"/>
    </source>
</evidence>
<dbReference type="PANTHER" id="PTHR32518">
    <property type="match status" value="1"/>
</dbReference>
<evidence type="ECO:0000256" key="2">
    <source>
        <dbReference type="ARBA" id="ARBA00004496"/>
    </source>
</evidence>
<gene>
    <name evidence="12" type="primary">DPE2_1</name>
    <name evidence="12" type="ORF">CFP56_040465</name>
</gene>
<evidence type="ECO:0000256" key="9">
    <source>
        <dbReference type="ARBA" id="ARBA00031423"/>
    </source>
</evidence>
<keyword evidence="5" id="KW-0963">Cytoplasm</keyword>
<evidence type="ECO:0000256" key="4">
    <source>
        <dbReference type="ARBA" id="ARBA00012560"/>
    </source>
</evidence>
<keyword evidence="6" id="KW-0328">Glycosyltransferase</keyword>
<evidence type="ECO:0000313" key="12">
    <source>
        <dbReference type="EMBL" id="KAK7819282.1"/>
    </source>
</evidence>
<dbReference type="GO" id="GO:0004134">
    <property type="term" value="F:4-alpha-glucanotransferase activity"/>
    <property type="evidence" value="ECO:0007669"/>
    <property type="project" value="UniProtKB-EC"/>
</dbReference>
<dbReference type="Pfam" id="PF02446">
    <property type="entry name" value="Glyco_hydro_77"/>
    <property type="match status" value="1"/>
</dbReference>
<feature type="compositionally biased region" description="Pro residues" evidence="11">
    <location>
        <begin position="29"/>
        <end position="53"/>
    </location>
</feature>
<dbReference type="InterPro" id="IPR017853">
    <property type="entry name" value="GH"/>
</dbReference>
<feature type="region of interest" description="Disordered" evidence="11">
    <location>
        <begin position="1"/>
        <end position="55"/>
    </location>
</feature>
<evidence type="ECO:0000256" key="1">
    <source>
        <dbReference type="ARBA" id="ARBA00000439"/>
    </source>
</evidence>
<dbReference type="Gene3D" id="3.20.20.80">
    <property type="entry name" value="Glycosidases"/>
    <property type="match status" value="1"/>
</dbReference>
<proteinExistence type="inferred from homology"/>
<evidence type="ECO:0000256" key="5">
    <source>
        <dbReference type="ARBA" id="ARBA00022490"/>
    </source>
</evidence>
<dbReference type="EC" id="2.4.1.25" evidence="4"/>
<dbReference type="InterPro" id="IPR003385">
    <property type="entry name" value="Glyco_hydro_77"/>
</dbReference>
<reference evidence="12 13" key="1">
    <citation type="journal article" date="2018" name="Sci. Data">
        <title>The draft genome sequence of cork oak.</title>
        <authorList>
            <person name="Ramos A.M."/>
            <person name="Usie A."/>
            <person name="Barbosa P."/>
            <person name="Barros P.M."/>
            <person name="Capote T."/>
            <person name="Chaves I."/>
            <person name="Simoes F."/>
            <person name="Abreu I."/>
            <person name="Carrasquinho I."/>
            <person name="Faro C."/>
            <person name="Guimaraes J.B."/>
            <person name="Mendonca D."/>
            <person name="Nobrega F."/>
            <person name="Rodrigues L."/>
            <person name="Saibo N.J.M."/>
            <person name="Varela M.C."/>
            <person name="Egas C."/>
            <person name="Matos J."/>
            <person name="Miguel C.M."/>
            <person name="Oliveira M.M."/>
            <person name="Ricardo C.P."/>
            <person name="Goncalves S."/>
        </authorList>
    </citation>
    <scope>NUCLEOTIDE SEQUENCE [LARGE SCALE GENOMIC DNA]</scope>
    <source>
        <strain evidence="13">cv. HL8</strain>
    </source>
</reference>
<keyword evidence="7" id="KW-0808">Transferase</keyword>
<dbReference type="GO" id="GO:0005737">
    <property type="term" value="C:cytoplasm"/>
    <property type="evidence" value="ECO:0007669"/>
    <property type="project" value="UniProtKB-SubCell"/>
</dbReference>
<comment type="similarity">
    <text evidence="3">Belongs to the disproportionating enzyme family.</text>
</comment>
<name>A0AAW0IY27_QUESU</name>
<protein>
    <recommendedName>
        <fullName evidence="4">4-alpha-glucanotransferase</fullName>
        <ecNumber evidence="4">2.4.1.25</ecNumber>
    </recommendedName>
    <alternativeName>
        <fullName evidence="9">Amylomaltase</fullName>
    </alternativeName>
    <alternativeName>
        <fullName evidence="10">Disproportionating enzyme</fullName>
    </alternativeName>
</protein>
<comment type="catalytic activity">
    <reaction evidence="1">
        <text>Transfers a segment of a (1-&gt;4)-alpha-D-glucan to a new position in an acceptor, which may be glucose or a (1-&gt;4)-alpha-D-glucan.</text>
        <dbReference type="EC" id="2.4.1.25"/>
    </reaction>
</comment>